<sequence>MVMTTSARQLGGHLDGDCGKGGEAPQRSAAELGRRKTTGVRMFERSLLATVSMWQTQRGLAVLMYIDTTIEHDTTRRLKIAIESYAEDEGGEGEDQYDIALQAQQKADMDTFLHEVRNEQIRLDVLNKPDAVIMCTEIEGQPARVKCEQCKDFFSLEGFAATHATGKRKNHTTVKCEQTTCSAGEPRLFVSKDLLLLKGFLSP</sequence>
<name>A0ABP0N3J8_9DINO</name>
<dbReference type="EMBL" id="CAXAMM010025335">
    <property type="protein sequence ID" value="CAK9056840.1"/>
    <property type="molecule type" value="Genomic_DNA"/>
</dbReference>
<organism evidence="2 3">
    <name type="scientific">Durusdinium trenchii</name>
    <dbReference type="NCBI Taxonomy" id="1381693"/>
    <lineage>
        <taxon>Eukaryota</taxon>
        <taxon>Sar</taxon>
        <taxon>Alveolata</taxon>
        <taxon>Dinophyceae</taxon>
        <taxon>Suessiales</taxon>
        <taxon>Symbiodiniaceae</taxon>
        <taxon>Durusdinium</taxon>
    </lineage>
</organism>
<feature type="region of interest" description="Disordered" evidence="1">
    <location>
        <begin position="1"/>
        <end position="35"/>
    </location>
</feature>
<evidence type="ECO:0000256" key="1">
    <source>
        <dbReference type="SAM" id="MobiDB-lite"/>
    </source>
</evidence>
<proteinExistence type="predicted"/>
<dbReference type="Proteomes" id="UP001642464">
    <property type="component" value="Unassembled WGS sequence"/>
</dbReference>
<accession>A0ABP0N3J8</accession>
<reference evidence="2 3" key="1">
    <citation type="submission" date="2024-02" db="EMBL/GenBank/DDBJ databases">
        <authorList>
            <person name="Chen Y."/>
            <person name="Shah S."/>
            <person name="Dougan E. K."/>
            <person name="Thang M."/>
            <person name="Chan C."/>
        </authorList>
    </citation>
    <scope>NUCLEOTIDE SEQUENCE [LARGE SCALE GENOMIC DNA]</scope>
</reference>
<protein>
    <submittedName>
        <fullName evidence="2">Ribonuclease H</fullName>
    </submittedName>
</protein>
<comment type="caution">
    <text evidence="2">The sequence shown here is derived from an EMBL/GenBank/DDBJ whole genome shotgun (WGS) entry which is preliminary data.</text>
</comment>
<gene>
    <name evidence="2" type="ORF">SCF082_LOCUS30581</name>
</gene>
<evidence type="ECO:0000313" key="3">
    <source>
        <dbReference type="Proteomes" id="UP001642464"/>
    </source>
</evidence>
<evidence type="ECO:0000313" key="2">
    <source>
        <dbReference type="EMBL" id="CAK9056840.1"/>
    </source>
</evidence>
<keyword evidence="3" id="KW-1185">Reference proteome</keyword>